<sequence>MVENMKGSPPDFASEKDSVSYKSAHAPPSTVRRGPWSPDEDRRLMSIIAVQGPTNWVRISSSLGSRSPKQCRERYHQNLKPSLNRNPITAEEGMLIEQLVAKHGKKWAEIARHLTGRSDNAIKNWWNGGANRRRRVSHVSTSSGDQHTPASTVSGANSGYNSAMGSGPNSAPVSAPVSNSGSFSHPSMTQYAHLRPQLAQSVSPQRSRHNSLSSGVAPDGHAVSQYPKVPQFSQISFNTSMFSESDKRSQAGLNGIPPPPQGHFPQLSSAKAPIRSASIDHPTLPPLLSNFNKRVGEEDRRHSLNATLPPSTSPASYSQQAPYSAHPLNNNLTNSPTQGINSSHGDSSHYSSPVSYISRQNSLSHDYKHSFALPSATSSSHPSRRSSVAPDLFPNPMAGHGSGDMWMKRNQSSISLHSPSIMPINSNPNRLSVSSASGLSDHGKPQNNYTGSSSAGAPAHSAVSSDATSTASTNMVPVSGSNSGIPSYKNLLRSINSTPIPEDKDQDAAETDRIKVSNLIE</sequence>
<dbReference type="SUPFAM" id="SSF46689">
    <property type="entry name" value="Homeodomain-like"/>
    <property type="match status" value="1"/>
</dbReference>
<dbReference type="OrthoDB" id="2143914at2759"/>
<feature type="region of interest" description="Disordered" evidence="5">
    <location>
        <begin position="373"/>
        <end position="521"/>
    </location>
</feature>
<keyword evidence="4" id="KW-0539">Nucleus</keyword>
<evidence type="ECO:0000256" key="2">
    <source>
        <dbReference type="ARBA" id="ARBA00022737"/>
    </source>
</evidence>
<dbReference type="GO" id="GO:0045944">
    <property type="term" value="P:positive regulation of transcription by RNA polymerase II"/>
    <property type="evidence" value="ECO:0007669"/>
    <property type="project" value="TreeGrafter"/>
</dbReference>
<feature type="compositionally biased region" description="Polar residues" evidence="5">
    <location>
        <begin position="409"/>
        <end position="438"/>
    </location>
</feature>
<feature type="compositionally biased region" description="Low complexity" evidence="5">
    <location>
        <begin position="452"/>
        <end position="473"/>
    </location>
</feature>
<dbReference type="GO" id="GO:0032875">
    <property type="term" value="P:regulation of DNA endoreduplication"/>
    <property type="evidence" value="ECO:0007669"/>
    <property type="project" value="UniProtKB-ARBA"/>
</dbReference>
<feature type="compositionally biased region" description="Low complexity" evidence="5">
    <location>
        <begin position="374"/>
        <end position="387"/>
    </location>
</feature>
<dbReference type="Pfam" id="PF00249">
    <property type="entry name" value="Myb_DNA-binding"/>
    <property type="match status" value="2"/>
</dbReference>
<dbReference type="GO" id="GO:2000037">
    <property type="term" value="P:regulation of stomatal complex patterning"/>
    <property type="evidence" value="ECO:0007669"/>
    <property type="project" value="UniProtKB-ARBA"/>
</dbReference>
<dbReference type="GeneID" id="37007639"/>
<feature type="region of interest" description="Disordered" evidence="5">
    <location>
        <begin position="132"/>
        <end position="224"/>
    </location>
</feature>
<feature type="compositionally biased region" description="Polar residues" evidence="5">
    <location>
        <begin position="198"/>
        <end position="214"/>
    </location>
</feature>
<reference evidence="8 9" key="1">
    <citation type="submission" date="2017-12" db="EMBL/GenBank/DDBJ databases">
        <title>Genome Sequence of a Multidrug-Resistant Candida haemulonii Isolate from a Patient with Chronic Leg Ulcers in Israel.</title>
        <authorList>
            <person name="Chow N.A."/>
            <person name="Gade L."/>
            <person name="Batra D."/>
            <person name="Rowe L.A."/>
            <person name="Ben-Ami R."/>
            <person name="Loparev V.N."/>
            <person name="Litvintseva A.P."/>
        </authorList>
    </citation>
    <scope>NUCLEOTIDE SEQUENCE [LARGE SCALE GENOMIC DNA]</scope>
    <source>
        <strain evidence="8 9">B11899</strain>
    </source>
</reference>
<proteinExistence type="predicted"/>
<dbReference type="AlphaFoldDB" id="A0A2V1ASN0"/>
<dbReference type="Gene3D" id="1.10.10.60">
    <property type="entry name" value="Homeodomain-like"/>
    <property type="match status" value="2"/>
</dbReference>
<dbReference type="InterPro" id="IPR009057">
    <property type="entry name" value="Homeodomain-like_sf"/>
</dbReference>
<evidence type="ECO:0000259" key="7">
    <source>
        <dbReference type="PROSITE" id="PS51294"/>
    </source>
</evidence>
<dbReference type="PANTHER" id="PTHR45614:SF25">
    <property type="entry name" value="MYB PROTEIN"/>
    <property type="match status" value="1"/>
</dbReference>
<dbReference type="SMART" id="SM00717">
    <property type="entry name" value="SANT"/>
    <property type="match status" value="2"/>
</dbReference>
<accession>A0A2V1ASN0</accession>
<dbReference type="GO" id="GO:1901002">
    <property type="term" value="P:positive regulation of response to salt stress"/>
    <property type="evidence" value="ECO:0007669"/>
    <property type="project" value="UniProtKB-ARBA"/>
</dbReference>
<feature type="compositionally biased region" description="Basic and acidic residues" evidence="5">
    <location>
        <begin position="501"/>
        <end position="515"/>
    </location>
</feature>
<dbReference type="PROSITE" id="PS51294">
    <property type="entry name" value="HTH_MYB"/>
    <property type="match status" value="2"/>
</dbReference>
<feature type="compositionally biased region" description="Low complexity" evidence="5">
    <location>
        <begin position="342"/>
        <end position="354"/>
    </location>
</feature>
<dbReference type="InterPro" id="IPR050560">
    <property type="entry name" value="MYB_TF"/>
</dbReference>
<dbReference type="GO" id="GO:0033993">
    <property type="term" value="P:response to lipid"/>
    <property type="evidence" value="ECO:0007669"/>
    <property type="project" value="UniProtKB-ARBA"/>
</dbReference>
<evidence type="ECO:0000256" key="4">
    <source>
        <dbReference type="ARBA" id="ARBA00023242"/>
    </source>
</evidence>
<evidence type="ECO:0000313" key="8">
    <source>
        <dbReference type="EMBL" id="PVH20516.1"/>
    </source>
</evidence>
<keyword evidence="9" id="KW-1185">Reference proteome</keyword>
<evidence type="ECO:0008006" key="10">
    <source>
        <dbReference type="Google" id="ProtNLM"/>
    </source>
</evidence>
<evidence type="ECO:0000256" key="1">
    <source>
        <dbReference type="ARBA" id="ARBA00004123"/>
    </source>
</evidence>
<name>A0A2V1ASN0_9ASCO</name>
<dbReference type="InterPro" id="IPR017930">
    <property type="entry name" value="Myb_dom"/>
</dbReference>
<protein>
    <recommendedName>
        <fullName evidence="10">Myb-like DNA-binding protein myb-1</fullName>
    </recommendedName>
</protein>
<feature type="domain" description="HTH myb-type" evidence="7">
    <location>
        <begin position="30"/>
        <end position="83"/>
    </location>
</feature>
<dbReference type="GO" id="GO:0000981">
    <property type="term" value="F:DNA-binding transcription factor activity, RNA polymerase II-specific"/>
    <property type="evidence" value="ECO:0007669"/>
    <property type="project" value="TreeGrafter"/>
</dbReference>
<dbReference type="Proteomes" id="UP000244309">
    <property type="component" value="Unassembled WGS sequence"/>
</dbReference>
<feature type="region of interest" description="Disordered" evidence="5">
    <location>
        <begin position="296"/>
        <end position="354"/>
    </location>
</feature>
<feature type="compositionally biased region" description="Polar residues" evidence="5">
    <location>
        <begin position="144"/>
        <end position="190"/>
    </location>
</feature>
<evidence type="ECO:0000256" key="5">
    <source>
        <dbReference type="SAM" id="MobiDB-lite"/>
    </source>
</evidence>
<evidence type="ECO:0000259" key="6">
    <source>
        <dbReference type="PROSITE" id="PS50090"/>
    </source>
</evidence>
<dbReference type="FunFam" id="1.10.10.60:FF:000355">
    <property type="entry name" value="Transcription factor MYB124"/>
    <property type="match status" value="1"/>
</dbReference>
<dbReference type="GO" id="GO:0050891">
    <property type="term" value="P:multicellular organismal-level water homeostasis"/>
    <property type="evidence" value="ECO:0007669"/>
    <property type="project" value="UniProtKB-ARBA"/>
</dbReference>
<dbReference type="EMBL" id="PKFO01000003">
    <property type="protein sequence ID" value="PVH20516.1"/>
    <property type="molecule type" value="Genomic_DNA"/>
</dbReference>
<dbReference type="GO" id="GO:0000978">
    <property type="term" value="F:RNA polymerase II cis-regulatory region sequence-specific DNA binding"/>
    <property type="evidence" value="ECO:0007669"/>
    <property type="project" value="TreeGrafter"/>
</dbReference>
<feature type="domain" description="HTH myb-type" evidence="7">
    <location>
        <begin position="84"/>
        <end position="134"/>
    </location>
</feature>
<feature type="region of interest" description="Disordered" evidence="5">
    <location>
        <begin position="1"/>
        <end position="40"/>
    </location>
</feature>
<organism evidence="8 9">
    <name type="scientific">Candidozyma haemuli</name>
    <dbReference type="NCBI Taxonomy" id="45357"/>
    <lineage>
        <taxon>Eukaryota</taxon>
        <taxon>Fungi</taxon>
        <taxon>Dikarya</taxon>
        <taxon>Ascomycota</taxon>
        <taxon>Saccharomycotina</taxon>
        <taxon>Pichiomycetes</taxon>
        <taxon>Metschnikowiaceae</taxon>
        <taxon>Candidozyma</taxon>
    </lineage>
</organism>
<dbReference type="PROSITE" id="PS50090">
    <property type="entry name" value="MYB_LIKE"/>
    <property type="match status" value="2"/>
</dbReference>
<feature type="compositionally biased region" description="Polar residues" evidence="5">
    <location>
        <begin position="304"/>
        <end position="341"/>
    </location>
</feature>
<dbReference type="GO" id="GO:0000278">
    <property type="term" value="P:mitotic cell cycle"/>
    <property type="evidence" value="ECO:0007669"/>
    <property type="project" value="TreeGrafter"/>
</dbReference>
<comment type="caution">
    <text evidence="8">The sequence shown here is derived from an EMBL/GenBank/DDBJ whole genome shotgun (WGS) entry which is preliminary data.</text>
</comment>
<feature type="domain" description="Myb-like" evidence="6">
    <location>
        <begin position="80"/>
        <end position="127"/>
    </location>
</feature>
<gene>
    <name evidence="8" type="ORF">CXQ85_002308</name>
</gene>
<dbReference type="VEuPathDB" id="FungiDB:CXQ85_002308"/>
<dbReference type="InterPro" id="IPR001005">
    <property type="entry name" value="SANT/Myb"/>
</dbReference>
<dbReference type="STRING" id="45357.A0A2V1ASN0"/>
<dbReference type="GO" id="GO:0005634">
    <property type="term" value="C:nucleus"/>
    <property type="evidence" value="ECO:0007669"/>
    <property type="project" value="UniProtKB-SubCell"/>
</dbReference>
<evidence type="ECO:0000313" key="9">
    <source>
        <dbReference type="Proteomes" id="UP000244309"/>
    </source>
</evidence>
<keyword evidence="3" id="KW-0238">DNA-binding</keyword>
<feature type="domain" description="Myb-like" evidence="6">
    <location>
        <begin position="28"/>
        <end position="79"/>
    </location>
</feature>
<feature type="region of interest" description="Disordered" evidence="5">
    <location>
        <begin position="243"/>
        <end position="269"/>
    </location>
</feature>
<dbReference type="GO" id="GO:1902584">
    <property type="term" value="P:positive regulation of response to water deprivation"/>
    <property type="evidence" value="ECO:0007669"/>
    <property type="project" value="UniProtKB-ARBA"/>
</dbReference>
<dbReference type="RefSeq" id="XP_025341456.1">
    <property type="nucleotide sequence ID" value="XM_025485991.1"/>
</dbReference>
<evidence type="ECO:0000256" key="3">
    <source>
        <dbReference type="ARBA" id="ARBA00023125"/>
    </source>
</evidence>
<dbReference type="CDD" id="cd00167">
    <property type="entry name" value="SANT"/>
    <property type="match status" value="2"/>
</dbReference>
<dbReference type="PANTHER" id="PTHR45614">
    <property type="entry name" value="MYB PROTEIN-RELATED"/>
    <property type="match status" value="1"/>
</dbReference>
<comment type="subcellular location">
    <subcellularLocation>
        <location evidence="1">Nucleus</location>
    </subcellularLocation>
</comment>
<dbReference type="GO" id="GO:1902806">
    <property type="term" value="P:regulation of cell cycle G1/S phase transition"/>
    <property type="evidence" value="ECO:0007669"/>
    <property type="project" value="UniProtKB-ARBA"/>
</dbReference>
<feature type="compositionally biased region" description="Polar residues" evidence="5">
    <location>
        <begin position="474"/>
        <end position="485"/>
    </location>
</feature>
<keyword evidence="2" id="KW-0677">Repeat</keyword>